<evidence type="ECO:0000313" key="2">
    <source>
        <dbReference type="Proteomes" id="UP000712673"/>
    </source>
</evidence>
<organism evidence="1 2">
    <name type="scientific">Tectimicrobiota bacterium</name>
    <dbReference type="NCBI Taxonomy" id="2528274"/>
    <lineage>
        <taxon>Bacteria</taxon>
        <taxon>Pseudomonadati</taxon>
        <taxon>Nitrospinota/Tectimicrobiota group</taxon>
        <taxon>Candidatus Tectimicrobiota</taxon>
    </lineage>
</organism>
<dbReference type="EMBL" id="VGLS01001129">
    <property type="protein sequence ID" value="MBM3226966.1"/>
    <property type="molecule type" value="Genomic_DNA"/>
</dbReference>
<gene>
    <name evidence="1" type="ORF">FJZ47_24635</name>
</gene>
<accession>A0A938B4Y4</accession>
<comment type="caution">
    <text evidence="1">The sequence shown here is derived from an EMBL/GenBank/DDBJ whole genome shotgun (WGS) entry which is preliminary data.</text>
</comment>
<proteinExistence type="predicted"/>
<dbReference type="PROSITE" id="PS51257">
    <property type="entry name" value="PROKAR_LIPOPROTEIN"/>
    <property type="match status" value="1"/>
</dbReference>
<name>A0A938B4Y4_UNCTE</name>
<sequence>MQCRLEVLVGTLLILLTACQSSGILQGRSHERAFRERYLQRSFYTAMFIQPYRYNEDYLVDLAGKMSEAEADVPRAAVFVPVGTPITVVGLDERHILTRIDGHARLFRLLVDTKHGTIDAVAQELALVLAKEPPLLLVRSEMRPFIERQEVVRGMTRREVAMSWGLPDKMTSIPGGTGTLEEWIYFARRLHVFLENGVVTNWQQH</sequence>
<dbReference type="Proteomes" id="UP000712673">
    <property type="component" value="Unassembled WGS sequence"/>
</dbReference>
<reference evidence="1" key="1">
    <citation type="submission" date="2019-03" db="EMBL/GenBank/DDBJ databases">
        <title>Lake Tanganyika Metagenome-Assembled Genomes (MAGs).</title>
        <authorList>
            <person name="Tran P."/>
        </authorList>
    </citation>
    <scope>NUCLEOTIDE SEQUENCE</scope>
    <source>
        <strain evidence="1">K_DeepCast_65m_m2_066</strain>
    </source>
</reference>
<protein>
    <submittedName>
        <fullName evidence="1">Uncharacterized protein</fullName>
    </submittedName>
</protein>
<dbReference type="AlphaFoldDB" id="A0A938B4Y4"/>
<evidence type="ECO:0000313" key="1">
    <source>
        <dbReference type="EMBL" id="MBM3226966.1"/>
    </source>
</evidence>